<evidence type="ECO:0000313" key="3">
    <source>
        <dbReference type="Proteomes" id="UP000000707"/>
    </source>
</evidence>
<keyword evidence="3" id="KW-1185">Reference proteome</keyword>
<dbReference type="Pfam" id="PF13094">
    <property type="entry name" value="CENP-Q"/>
    <property type="match status" value="1"/>
</dbReference>
<gene>
    <name evidence="2" type="ORF">CANTEDRAFT_101113</name>
</gene>
<feature type="compositionally biased region" description="Polar residues" evidence="1">
    <location>
        <begin position="1"/>
        <end position="11"/>
    </location>
</feature>
<feature type="compositionally biased region" description="Polar residues" evidence="1">
    <location>
        <begin position="21"/>
        <end position="33"/>
    </location>
</feature>
<dbReference type="eggNOG" id="ENOG502SF7T">
    <property type="taxonomic scope" value="Eukaryota"/>
</dbReference>
<dbReference type="Proteomes" id="UP000000707">
    <property type="component" value="Unassembled WGS sequence"/>
</dbReference>
<evidence type="ECO:0000256" key="1">
    <source>
        <dbReference type="SAM" id="MobiDB-lite"/>
    </source>
</evidence>
<dbReference type="EMBL" id="GL996510">
    <property type="protein sequence ID" value="EGV66414.1"/>
    <property type="molecule type" value="Genomic_DNA"/>
</dbReference>
<name>G3AVZ2_CANTC</name>
<proteinExistence type="predicted"/>
<reference evidence="2 3" key="1">
    <citation type="journal article" date="2011" name="Proc. Natl. Acad. Sci. U.S.A.">
        <title>Comparative genomics of xylose-fermenting fungi for enhanced biofuel production.</title>
        <authorList>
            <person name="Wohlbach D.J."/>
            <person name="Kuo A."/>
            <person name="Sato T.K."/>
            <person name="Potts K.M."/>
            <person name="Salamov A.A."/>
            <person name="LaButti K.M."/>
            <person name="Sun H."/>
            <person name="Clum A."/>
            <person name="Pangilinan J.L."/>
            <person name="Lindquist E.A."/>
            <person name="Lucas S."/>
            <person name="Lapidus A."/>
            <person name="Jin M."/>
            <person name="Gunawan C."/>
            <person name="Balan V."/>
            <person name="Dale B.E."/>
            <person name="Jeffries T.W."/>
            <person name="Zinkel R."/>
            <person name="Barry K.W."/>
            <person name="Grigoriev I.V."/>
            <person name="Gasch A.P."/>
        </authorList>
    </citation>
    <scope>NUCLEOTIDE SEQUENCE [LARGE SCALE GENOMIC DNA]</scope>
    <source>
        <strain evidence="3">ATCC 10573 / BCRC 21748 / CBS 615 / JCM 9827 / NBRC 10315 / NRRL Y-1498 / VKM Y-70</strain>
    </source>
</reference>
<protein>
    <submittedName>
        <fullName evidence="2">Uncharacterized protein</fullName>
    </submittedName>
</protein>
<dbReference type="InterPro" id="IPR025212">
    <property type="entry name" value="CAD_CENP-Q"/>
</dbReference>
<dbReference type="STRING" id="590646.G3AVZ2"/>
<dbReference type="OrthoDB" id="428577at2759"/>
<sequence length="322" mass="37011">MSEPGASTSPNAHVDIPRGSSDLQDQVLPSTVSGYVGDQVSDPSAEIDKHQQSHIPNEDQSSEEPTALSSSSISSFYGSNKRRIEYTPFDPESLRSETHKKRVPGKFIDRFWEPLDETTAEEFDKILDICLNKAIERYKVVGDLLAHTWTSDHETSFKRRLQTTKLPRRVSIHSTNPQNDENKYVLNHDILNRRKTFLETYLSAELKQLKDLTKTYNKIELNYKSDLEYLKEFNKTVEANESKMSQEVYTKKTTMNLKYSDTSNLDSDVTSSNVRFTPREDDEVNELLEKLDSGLKRVSGNSKDLIDFHERLQNFQDSLDML</sequence>
<dbReference type="HOGENOM" id="CLU_074843_0_0_1"/>
<feature type="region of interest" description="Disordered" evidence="1">
    <location>
        <begin position="1"/>
        <end position="74"/>
    </location>
</feature>
<accession>G3AVZ2</accession>
<evidence type="ECO:0000313" key="2">
    <source>
        <dbReference type="EMBL" id="EGV66414.1"/>
    </source>
</evidence>
<organism evidence="3">
    <name type="scientific">Candida tenuis (strain ATCC 10573 / BCRC 21748 / CBS 615 / JCM 9827 / NBRC 10315 / NRRL Y-1498 / VKM Y-70)</name>
    <name type="common">Yeast</name>
    <name type="synonym">Yamadazyma tenuis</name>
    <dbReference type="NCBI Taxonomy" id="590646"/>
    <lineage>
        <taxon>Eukaryota</taxon>
        <taxon>Fungi</taxon>
        <taxon>Dikarya</taxon>
        <taxon>Ascomycota</taxon>
        <taxon>Saccharomycotina</taxon>
        <taxon>Pichiomycetes</taxon>
        <taxon>Debaryomycetaceae</taxon>
        <taxon>Yamadazyma</taxon>
    </lineage>
</organism>
<feature type="compositionally biased region" description="Low complexity" evidence="1">
    <location>
        <begin position="63"/>
        <end position="74"/>
    </location>
</feature>
<dbReference type="AlphaFoldDB" id="G3AVZ2"/>